<evidence type="ECO:0000313" key="8">
    <source>
        <dbReference type="EMBL" id="KAJ7748824.1"/>
    </source>
</evidence>
<comment type="caution">
    <text evidence="8">The sequence shown here is derived from an EMBL/GenBank/DDBJ whole genome shotgun (WGS) entry which is preliminary data.</text>
</comment>
<comment type="pathway">
    <text evidence="2">Secondary metabolite biosynthesis.</text>
</comment>
<dbReference type="PANTHER" id="PTHR24305:SF187">
    <property type="entry name" value="P450, PUTATIVE (EUROFUNG)-RELATED"/>
    <property type="match status" value="1"/>
</dbReference>
<organism evidence="8 9">
    <name type="scientific">Mycena maculata</name>
    <dbReference type="NCBI Taxonomy" id="230809"/>
    <lineage>
        <taxon>Eukaryota</taxon>
        <taxon>Fungi</taxon>
        <taxon>Dikarya</taxon>
        <taxon>Basidiomycota</taxon>
        <taxon>Agaricomycotina</taxon>
        <taxon>Agaricomycetes</taxon>
        <taxon>Agaricomycetidae</taxon>
        <taxon>Agaricales</taxon>
        <taxon>Marasmiineae</taxon>
        <taxon>Mycenaceae</taxon>
        <taxon>Mycena</taxon>
    </lineage>
</organism>
<evidence type="ECO:0000313" key="9">
    <source>
        <dbReference type="Proteomes" id="UP001215280"/>
    </source>
</evidence>
<evidence type="ECO:0000256" key="1">
    <source>
        <dbReference type="ARBA" id="ARBA00001971"/>
    </source>
</evidence>
<dbReference type="GO" id="GO:0005506">
    <property type="term" value="F:iron ion binding"/>
    <property type="evidence" value="ECO:0007669"/>
    <property type="project" value="InterPro"/>
</dbReference>
<dbReference type="GO" id="GO:0016705">
    <property type="term" value="F:oxidoreductase activity, acting on paired donors, with incorporation or reduction of molecular oxygen"/>
    <property type="evidence" value="ECO:0007669"/>
    <property type="project" value="InterPro"/>
</dbReference>
<dbReference type="InterPro" id="IPR050121">
    <property type="entry name" value="Cytochrome_P450_monoxygenase"/>
</dbReference>
<dbReference type="InterPro" id="IPR001128">
    <property type="entry name" value="Cyt_P450"/>
</dbReference>
<protein>
    <submittedName>
        <fullName evidence="8">Cytochrome P450</fullName>
    </submittedName>
</protein>
<comment type="similarity">
    <text evidence="3">Belongs to the cytochrome P450 family.</text>
</comment>
<proteinExistence type="inferred from homology"/>
<dbReference type="PANTHER" id="PTHR24305">
    <property type="entry name" value="CYTOCHROME P450"/>
    <property type="match status" value="1"/>
</dbReference>
<keyword evidence="5" id="KW-0560">Oxidoreductase</keyword>
<dbReference type="EMBL" id="JARJLG010000088">
    <property type="protein sequence ID" value="KAJ7748824.1"/>
    <property type="molecule type" value="Genomic_DNA"/>
</dbReference>
<dbReference type="SUPFAM" id="SSF48264">
    <property type="entry name" value="Cytochrome P450"/>
    <property type="match status" value="1"/>
</dbReference>
<keyword evidence="9" id="KW-1185">Reference proteome</keyword>
<evidence type="ECO:0000256" key="3">
    <source>
        <dbReference type="ARBA" id="ARBA00010617"/>
    </source>
</evidence>
<comment type="cofactor">
    <cofactor evidence="1">
        <name>heme</name>
        <dbReference type="ChEBI" id="CHEBI:30413"/>
    </cofactor>
</comment>
<dbReference type="Gene3D" id="1.10.630.10">
    <property type="entry name" value="Cytochrome P450"/>
    <property type="match status" value="1"/>
</dbReference>
<keyword evidence="6" id="KW-0408">Iron</keyword>
<reference evidence="8" key="1">
    <citation type="submission" date="2023-03" db="EMBL/GenBank/DDBJ databases">
        <title>Massive genome expansion in bonnet fungi (Mycena s.s.) driven by repeated elements and novel gene families across ecological guilds.</title>
        <authorList>
            <consortium name="Lawrence Berkeley National Laboratory"/>
            <person name="Harder C.B."/>
            <person name="Miyauchi S."/>
            <person name="Viragh M."/>
            <person name="Kuo A."/>
            <person name="Thoen E."/>
            <person name="Andreopoulos B."/>
            <person name="Lu D."/>
            <person name="Skrede I."/>
            <person name="Drula E."/>
            <person name="Henrissat B."/>
            <person name="Morin E."/>
            <person name="Kohler A."/>
            <person name="Barry K."/>
            <person name="LaButti K."/>
            <person name="Morin E."/>
            <person name="Salamov A."/>
            <person name="Lipzen A."/>
            <person name="Mereny Z."/>
            <person name="Hegedus B."/>
            <person name="Baldrian P."/>
            <person name="Stursova M."/>
            <person name="Weitz H."/>
            <person name="Taylor A."/>
            <person name="Grigoriev I.V."/>
            <person name="Nagy L.G."/>
            <person name="Martin F."/>
            <person name="Kauserud H."/>
        </authorList>
    </citation>
    <scope>NUCLEOTIDE SEQUENCE</scope>
    <source>
        <strain evidence="8">CBHHK188m</strain>
    </source>
</reference>
<evidence type="ECO:0000256" key="4">
    <source>
        <dbReference type="ARBA" id="ARBA00022723"/>
    </source>
</evidence>
<evidence type="ECO:0000256" key="6">
    <source>
        <dbReference type="ARBA" id="ARBA00023004"/>
    </source>
</evidence>
<sequence length="409" mass="45246">MYKLSSLRLAYTTSTGKRHLVIKDLHKKYGKFVRTGPNMLSVNSPSAVSQIYTQANCMDKSDAYVLGREKSIGLFFIPEREKHNQRKKSWAPAFSPSALAAYQPPIERRAKALQACIERRMDPVKKSVDVSECLQHWAYDLMGDVVFSGSNRLELMQEGDPGKIVRATQLATMGFEILGEVPWLFDIMWHLPATDDLHAFERRAGEMMTVRRLDNQGPYNDIAGHLLGERSPHPIHLTDGELAVDGCFAITAGSDSTASVMAFLVYFLTCNPDKLGRLRKELEDAFPEGKPMTHSTLSALPYLNAVVDESLRLGTPFPGLPRVVPRGGIIIDGVKVPAGTIISVPAYTQQTSAENFSPNPEEFIPERWISSEYETNLETVELIAQQAPSVVSAAISPSKNCAIHARISS</sequence>
<dbReference type="Pfam" id="PF00067">
    <property type="entry name" value="p450"/>
    <property type="match status" value="1"/>
</dbReference>
<keyword evidence="7" id="KW-0503">Monooxygenase</keyword>
<name>A0AAD7N8E1_9AGAR</name>
<dbReference type="GO" id="GO:0020037">
    <property type="term" value="F:heme binding"/>
    <property type="evidence" value="ECO:0007669"/>
    <property type="project" value="InterPro"/>
</dbReference>
<dbReference type="GO" id="GO:0004497">
    <property type="term" value="F:monooxygenase activity"/>
    <property type="evidence" value="ECO:0007669"/>
    <property type="project" value="UniProtKB-KW"/>
</dbReference>
<accession>A0AAD7N8E1</accession>
<evidence type="ECO:0000256" key="5">
    <source>
        <dbReference type="ARBA" id="ARBA00023002"/>
    </source>
</evidence>
<evidence type="ECO:0000256" key="7">
    <source>
        <dbReference type="ARBA" id="ARBA00023033"/>
    </source>
</evidence>
<dbReference type="Proteomes" id="UP001215280">
    <property type="component" value="Unassembled WGS sequence"/>
</dbReference>
<evidence type="ECO:0000256" key="2">
    <source>
        <dbReference type="ARBA" id="ARBA00005179"/>
    </source>
</evidence>
<dbReference type="InterPro" id="IPR036396">
    <property type="entry name" value="Cyt_P450_sf"/>
</dbReference>
<keyword evidence="4" id="KW-0479">Metal-binding</keyword>
<gene>
    <name evidence="8" type="ORF">DFH07DRAFT_962031</name>
</gene>
<dbReference type="AlphaFoldDB" id="A0AAD7N8E1"/>